<keyword evidence="4 6" id="KW-1133">Transmembrane helix</keyword>
<reference evidence="8 9" key="1">
    <citation type="submission" date="2020-02" db="EMBL/GenBank/DDBJ databases">
        <authorList>
            <person name="Babadi Z.K."/>
            <person name="Risdian C."/>
            <person name="Ebrahimipour G.H."/>
            <person name="Wink J."/>
        </authorList>
    </citation>
    <scope>NUCLEOTIDE SEQUENCE [LARGE SCALE GENOMIC DNA]</scope>
    <source>
        <strain evidence="8 9">ZKHCc1 1396</strain>
    </source>
</reference>
<evidence type="ECO:0000256" key="4">
    <source>
        <dbReference type="ARBA" id="ARBA00022989"/>
    </source>
</evidence>
<comment type="subcellular location">
    <subcellularLocation>
        <location evidence="1">Cell membrane</location>
        <topology evidence="1">Multi-pass membrane protein</topology>
    </subcellularLocation>
</comment>
<keyword evidence="9" id="KW-1185">Reference proteome</keyword>
<evidence type="ECO:0000256" key="3">
    <source>
        <dbReference type="ARBA" id="ARBA00022692"/>
    </source>
</evidence>
<dbReference type="PANTHER" id="PTHR40077:SF1">
    <property type="entry name" value="MEMBRANE PROTEIN"/>
    <property type="match status" value="1"/>
</dbReference>
<evidence type="ECO:0000313" key="8">
    <source>
        <dbReference type="EMBL" id="MBE4747536.1"/>
    </source>
</evidence>
<evidence type="ECO:0000259" key="7">
    <source>
        <dbReference type="Pfam" id="PF12823"/>
    </source>
</evidence>
<dbReference type="NCBIfam" id="TIGR03954">
    <property type="entry name" value="integ_memb_HG"/>
    <property type="match status" value="1"/>
</dbReference>
<proteinExistence type="predicted"/>
<accession>A0ABR9PHZ7</accession>
<dbReference type="InterPro" id="IPR023845">
    <property type="entry name" value="DUF3817_TM"/>
</dbReference>
<comment type="caution">
    <text evidence="8">The sequence shown here is derived from an EMBL/GenBank/DDBJ whole genome shotgun (WGS) entry which is preliminary data.</text>
</comment>
<organism evidence="8 9">
    <name type="scientific">Corallococcus soli</name>
    <dbReference type="NCBI Taxonomy" id="2710757"/>
    <lineage>
        <taxon>Bacteria</taxon>
        <taxon>Pseudomonadati</taxon>
        <taxon>Myxococcota</taxon>
        <taxon>Myxococcia</taxon>
        <taxon>Myxococcales</taxon>
        <taxon>Cystobacterineae</taxon>
        <taxon>Myxococcaceae</taxon>
        <taxon>Corallococcus</taxon>
    </lineage>
</organism>
<name>A0ABR9PHZ7_9BACT</name>
<evidence type="ECO:0000313" key="9">
    <source>
        <dbReference type="Proteomes" id="UP001516472"/>
    </source>
</evidence>
<gene>
    <name evidence="8" type="ORF">G4177_04985</name>
</gene>
<dbReference type="PANTHER" id="PTHR40077">
    <property type="entry name" value="MEMBRANE PROTEIN-RELATED"/>
    <property type="match status" value="1"/>
</dbReference>
<feature type="transmembrane region" description="Helical" evidence="6">
    <location>
        <begin position="42"/>
        <end position="63"/>
    </location>
</feature>
<dbReference type="RefSeq" id="WP_193346911.1">
    <property type="nucleotide sequence ID" value="NZ_CBCSIP010000005.1"/>
</dbReference>
<keyword evidence="5 6" id="KW-0472">Membrane</keyword>
<sequence>MLKTALGRFRAVAFWEGLSFLVLLLIAMPLKYMMGMPQGVRVVGMAHGVLFMAYLYTLLMAAIEYRWGVKRIVVAFAASLVPGGTFWLDAQLRGEAQALETAKSA</sequence>
<dbReference type="Proteomes" id="UP001516472">
    <property type="component" value="Unassembled WGS sequence"/>
</dbReference>
<protein>
    <submittedName>
        <fullName evidence="8">DUF3817 domain-containing protein</fullName>
    </submittedName>
</protein>
<feature type="transmembrane region" description="Helical" evidence="6">
    <location>
        <begin position="12"/>
        <end position="30"/>
    </location>
</feature>
<keyword evidence="2" id="KW-1003">Cell membrane</keyword>
<dbReference type="EMBL" id="JAAIYO010000001">
    <property type="protein sequence ID" value="MBE4747536.1"/>
    <property type="molecule type" value="Genomic_DNA"/>
</dbReference>
<evidence type="ECO:0000256" key="2">
    <source>
        <dbReference type="ARBA" id="ARBA00022475"/>
    </source>
</evidence>
<feature type="domain" description="DUF3817" evidence="7">
    <location>
        <begin position="6"/>
        <end position="92"/>
    </location>
</feature>
<dbReference type="Pfam" id="PF12823">
    <property type="entry name" value="DUF3817"/>
    <property type="match status" value="1"/>
</dbReference>
<keyword evidence="3 6" id="KW-0812">Transmembrane</keyword>
<evidence type="ECO:0000256" key="1">
    <source>
        <dbReference type="ARBA" id="ARBA00004651"/>
    </source>
</evidence>
<evidence type="ECO:0000256" key="5">
    <source>
        <dbReference type="ARBA" id="ARBA00023136"/>
    </source>
</evidence>
<evidence type="ECO:0000256" key="6">
    <source>
        <dbReference type="SAM" id="Phobius"/>
    </source>
</evidence>